<accession>A0AB39VM51</accession>
<sequence length="84" mass="9500">MKELEERIAELEQKNEDYGFRMITLEIALRQLSIVTDTLAGKDFSISGLFESSFGEMIRENPENLDVTMLEDVKQAVCKLLGSA</sequence>
<dbReference type="EMBL" id="CP165628">
    <property type="protein sequence ID" value="XDU70885.1"/>
    <property type="molecule type" value="Genomic_DNA"/>
</dbReference>
<proteinExistence type="predicted"/>
<protein>
    <submittedName>
        <fullName evidence="1">Uncharacterized protein</fullName>
    </submittedName>
</protein>
<organism evidence="1">
    <name type="scientific">Rouxiella sp. WC2420</name>
    <dbReference type="NCBI Taxonomy" id="3234145"/>
    <lineage>
        <taxon>Bacteria</taxon>
        <taxon>Pseudomonadati</taxon>
        <taxon>Pseudomonadota</taxon>
        <taxon>Gammaproteobacteria</taxon>
        <taxon>Enterobacterales</taxon>
        <taxon>Yersiniaceae</taxon>
        <taxon>Rouxiella</taxon>
    </lineage>
</organism>
<dbReference type="RefSeq" id="WP_369788327.1">
    <property type="nucleotide sequence ID" value="NZ_CP165628.1"/>
</dbReference>
<reference evidence="1" key="1">
    <citation type="submission" date="2024-07" db="EMBL/GenBank/DDBJ databases">
        <authorList>
            <person name="Biller S.J."/>
        </authorList>
    </citation>
    <scope>NUCLEOTIDE SEQUENCE</scope>
    <source>
        <strain evidence="1">WC2420</strain>
    </source>
</reference>
<dbReference type="AlphaFoldDB" id="A0AB39VM51"/>
<gene>
    <name evidence="1" type="ORF">AB3G37_15050</name>
</gene>
<name>A0AB39VM51_9GAMM</name>
<evidence type="ECO:0000313" key="1">
    <source>
        <dbReference type="EMBL" id="XDU70885.1"/>
    </source>
</evidence>